<feature type="compositionally biased region" description="Basic and acidic residues" evidence="1">
    <location>
        <begin position="57"/>
        <end position="70"/>
    </location>
</feature>
<evidence type="ECO:0000313" key="3">
    <source>
        <dbReference type="Proteomes" id="UP000017836"/>
    </source>
</evidence>
<protein>
    <submittedName>
        <fullName evidence="2">Uncharacterized protein</fullName>
    </submittedName>
</protein>
<gene>
    <name evidence="2" type="ORF">AMTR_s00058p00073870</name>
</gene>
<feature type="compositionally biased region" description="Basic and acidic residues" evidence="1">
    <location>
        <begin position="81"/>
        <end position="98"/>
    </location>
</feature>
<reference evidence="3" key="1">
    <citation type="journal article" date="2013" name="Science">
        <title>The Amborella genome and the evolution of flowering plants.</title>
        <authorList>
            <consortium name="Amborella Genome Project"/>
        </authorList>
    </citation>
    <scope>NUCLEOTIDE SEQUENCE [LARGE SCALE GENOMIC DNA]</scope>
</reference>
<keyword evidence="3" id="KW-1185">Reference proteome</keyword>
<feature type="compositionally biased region" description="Basic residues" evidence="1">
    <location>
        <begin position="107"/>
        <end position="117"/>
    </location>
</feature>
<dbReference type="Proteomes" id="UP000017836">
    <property type="component" value="Unassembled WGS sequence"/>
</dbReference>
<feature type="compositionally biased region" description="Basic residues" evidence="1">
    <location>
        <begin position="71"/>
        <end position="80"/>
    </location>
</feature>
<feature type="compositionally biased region" description="Basic and acidic residues" evidence="1">
    <location>
        <begin position="1"/>
        <end position="46"/>
    </location>
</feature>
<dbReference type="HOGENOM" id="CLU_2088091_0_0_1"/>
<dbReference type="EMBL" id="KI393888">
    <property type="protein sequence ID" value="ERN06506.1"/>
    <property type="molecule type" value="Genomic_DNA"/>
</dbReference>
<organism evidence="2 3">
    <name type="scientific">Amborella trichopoda</name>
    <dbReference type="NCBI Taxonomy" id="13333"/>
    <lineage>
        <taxon>Eukaryota</taxon>
        <taxon>Viridiplantae</taxon>
        <taxon>Streptophyta</taxon>
        <taxon>Embryophyta</taxon>
        <taxon>Tracheophyta</taxon>
        <taxon>Spermatophyta</taxon>
        <taxon>Magnoliopsida</taxon>
        <taxon>Amborellales</taxon>
        <taxon>Amborellaceae</taxon>
        <taxon>Amborella</taxon>
    </lineage>
</organism>
<evidence type="ECO:0000313" key="2">
    <source>
        <dbReference type="EMBL" id="ERN06506.1"/>
    </source>
</evidence>
<sequence length="117" mass="13375">MEEIKDKGEARRKGRRDDDLAAVRGRGREGKRERTKATEESLEGRKTARRRLSCRLGKREVTEEKGEARRKGAARRRVSRHPGERARSRRGGENEKAAETATQGKGSGRHSGRRERR</sequence>
<dbReference type="Gramene" id="ERN06506">
    <property type="protein sequence ID" value="ERN06506"/>
    <property type="gene ID" value="AMTR_s00058p00073870"/>
</dbReference>
<accession>W1PFT9</accession>
<name>W1PFT9_AMBTC</name>
<feature type="region of interest" description="Disordered" evidence="1">
    <location>
        <begin position="1"/>
        <end position="117"/>
    </location>
</feature>
<evidence type="ECO:0000256" key="1">
    <source>
        <dbReference type="SAM" id="MobiDB-lite"/>
    </source>
</evidence>
<dbReference type="AlphaFoldDB" id="W1PFT9"/>
<proteinExistence type="predicted"/>